<keyword evidence="3" id="KW-1185">Reference proteome</keyword>
<feature type="transmembrane region" description="Helical" evidence="1">
    <location>
        <begin position="66"/>
        <end position="89"/>
    </location>
</feature>
<keyword evidence="1" id="KW-1133">Transmembrane helix</keyword>
<dbReference type="eggNOG" id="COG5473">
    <property type="taxonomic scope" value="Bacteria"/>
</dbReference>
<reference evidence="2 3" key="1">
    <citation type="submission" date="2008-03" db="EMBL/GenBank/DDBJ databases">
        <title>Complete sequence of Leptothrix cholodnii SP-6.</title>
        <authorList>
            <consortium name="US DOE Joint Genome Institute"/>
            <person name="Copeland A."/>
            <person name="Lucas S."/>
            <person name="Lapidus A."/>
            <person name="Glavina del Rio T."/>
            <person name="Dalin E."/>
            <person name="Tice H."/>
            <person name="Bruce D."/>
            <person name="Goodwin L."/>
            <person name="Pitluck S."/>
            <person name="Chertkov O."/>
            <person name="Brettin T."/>
            <person name="Detter J.C."/>
            <person name="Han C."/>
            <person name="Kuske C.R."/>
            <person name="Schmutz J."/>
            <person name="Larimer F."/>
            <person name="Land M."/>
            <person name="Hauser L."/>
            <person name="Kyrpides N."/>
            <person name="Lykidis A."/>
            <person name="Emerson D."/>
            <person name="Richardson P."/>
        </authorList>
    </citation>
    <scope>NUCLEOTIDE SEQUENCE [LARGE SCALE GENOMIC DNA]</scope>
    <source>
        <strain evidence="3">ATCC 51168 / LMG 8142 / SP-6</strain>
    </source>
</reference>
<dbReference type="STRING" id="395495.Lcho_0257"/>
<evidence type="ECO:0000313" key="3">
    <source>
        <dbReference type="Proteomes" id="UP000001693"/>
    </source>
</evidence>
<dbReference type="AlphaFoldDB" id="B1Y7T4"/>
<feature type="transmembrane region" description="Helical" evidence="1">
    <location>
        <begin position="162"/>
        <end position="185"/>
    </location>
</feature>
<name>B1Y7T4_LEPCP</name>
<feature type="transmembrane region" description="Helical" evidence="1">
    <location>
        <begin position="218"/>
        <end position="244"/>
    </location>
</feature>
<evidence type="ECO:0000256" key="1">
    <source>
        <dbReference type="SAM" id="Phobius"/>
    </source>
</evidence>
<accession>B1Y7T4</accession>
<dbReference type="InterPro" id="IPR018692">
    <property type="entry name" value="DUF2189"/>
</dbReference>
<dbReference type="KEGG" id="lch:Lcho_0257"/>
<sequence length="257" mass="27124">MEHIVDRSGRMQAAPQVRSIHAARPLVWLSRGWADMSVAWQASLGHGALVAGFGLALLLAAAGATYLVPTLIGGFLLVAPFVAIVHYGLSRQIEAGETPDSTAAWAAVRHNPGSIGLYGLMLALALISWERVAAIVFALFVGADVPDLRNLAADVLFSGRHLGLLAAFLGAGAVMAAVVFALSVVTVPLLLERDVDLITAAVTSVQCCLRNPLPMLCWAVLIGCLTAWGFAMAMVGLVVIFPLLGHASWHAYRDLIE</sequence>
<evidence type="ECO:0000313" key="2">
    <source>
        <dbReference type="EMBL" id="ACB32532.1"/>
    </source>
</evidence>
<dbReference type="RefSeq" id="WP_012345294.1">
    <property type="nucleotide sequence ID" value="NC_010524.1"/>
</dbReference>
<dbReference type="HOGENOM" id="CLU_067791_0_0_4"/>
<feature type="transmembrane region" description="Helical" evidence="1">
    <location>
        <begin position="115"/>
        <end position="141"/>
    </location>
</feature>
<dbReference type="Pfam" id="PF09955">
    <property type="entry name" value="DUF2189"/>
    <property type="match status" value="1"/>
</dbReference>
<dbReference type="OrthoDB" id="5621705at2"/>
<feature type="transmembrane region" description="Helical" evidence="1">
    <location>
        <begin position="38"/>
        <end position="59"/>
    </location>
</feature>
<keyword evidence="1" id="KW-0812">Transmembrane</keyword>
<organism evidence="2 3">
    <name type="scientific">Leptothrix cholodnii (strain ATCC 51168 / LMG 8142 / SP-6)</name>
    <name type="common">Leptothrix discophora (strain SP-6)</name>
    <dbReference type="NCBI Taxonomy" id="395495"/>
    <lineage>
        <taxon>Bacteria</taxon>
        <taxon>Pseudomonadati</taxon>
        <taxon>Pseudomonadota</taxon>
        <taxon>Betaproteobacteria</taxon>
        <taxon>Burkholderiales</taxon>
        <taxon>Sphaerotilaceae</taxon>
        <taxon>Leptothrix</taxon>
    </lineage>
</organism>
<protein>
    <recommendedName>
        <fullName evidence="4">Integral membrane protein</fullName>
    </recommendedName>
</protein>
<proteinExistence type="predicted"/>
<dbReference type="EMBL" id="CP001013">
    <property type="protein sequence ID" value="ACB32532.1"/>
    <property type="molecule type" value="Genomic_DNA"/>
</dbReference>
<evidence type="ECO:0008006" key="4">
    <source>
        <dbReference type="Google" id="ProtNLM"/>
    </source>
</evidence>
<keyword evidence="1" id="KW-0472">Membrane</keyword>
<gene>
    <name evidence="2" type="ordered locus">Lcho_0257</name>
</gene>
<dbReference type="Proteomes" id="UP000001693">
    <property type="component" value="Chromosome"/>
</dbReference>